<feature type="binding site" evidence="9">
    <location>
        <begin position="240"/>
        <end position="247"/>
    </location>
    <ligand>
        <name>ATP</name>
        <dbReference type="ChEBI" id="CHEBI:30616"/>
    </ligand>
</feature>
<dbReference type="PANTHER" id="PTHR10803:SF3">
    <property type="entry name" value="ATPASE GET3"/>
    <property type="match status" value="1"/>
</dbReference>
<keyword evidence="10" id="KW-0175">Coiled coil</keyword>
<organism evidence="13 14">
    <name type="scientific">Beauveria bassiana D1-5</name>
    <dbReference type="NCBI Taxonomy" id="1245745"/>
    <lineage>
        <taxon>Eukaryota</taxon>
        <taxon>Fungi</taxon>
        <taxon>Dikarya</taxon>
        <taxon>Ascomycota</taxon>
        <taxon>Pezizomycotina</taxon>
        <taxon>Sordariomycetes</taxon>
        <taxon>Hypocreomycetidae</taxon>
        <taxon>Hypocreales</taxon>
        <taxon>Cordycipitaceae</taxon>
        <taxon>Beauveria</taxon>
    </lineage>
</organism>
<dbReference type="Gene3D" id="3.40.50.300">
    <property type="entry name" value="P-loop containing nucleotide triphosphate hydrolases"/>
    <property type="match status" value="1"/>
</dbReference>
<evidence type="ECO:0000259" key="12">
    <source>
        <dbReference type="Pfam" id="PF02374"/>
    </source>
</evidence>
<dbReference type="InterPro" id="IPR027542">
    <property type="entry name" value="ATPase_ArsA/GET3_euk"/>
</dbReference>
<comment type="similarity">
    <text evidence="1 9">Belongs to the arsA ATPase family.</text>
</comment>
<dbReference type="CDD" id="cd02035">
    <property type="entry name" value="ArsA"/>
    <property type="match status" value="1"/>
</dbReference>
<dbReference type="EMBL" id="ANFO01000326">
    <property type="protein sequence ID" value="KGQ10379.1"/>
    <property type="molecule type" value="Genomic_DNA"/>
</dbReference>
<name>A0A0A2WBK9_BEABA</name>
<evidence type="ECO:0000256" key="8">
    <source>
        <dbReference type="ARBA" id="ARBA00022840"/>
    </source>
</evidence>
<evidence type="ECO:0000256" key="6">
    <source>
        <dbReference type="ARBA" id="ARBA00022824"/>
    </source>
</evidence>
<protein>
    <submittedName>
        <fullName evidence="13">ATPase get3</fullName>
    </submittedName>
</protein>
<dbReference type="STRING" id="1245745.A0A0A2WBK9"/>
<dbReference type="OrthoDB" id="1770at2759"/>
<dbReference type="SUPFAM" id="SSF52540">
    <property type="entry name" value="P-loop containing nucleoside triphosphate hydrolases"/>
    <property type="match status" value="1"/>
</dbReference>
<evidence type="ECO:0000256" key="10">
    <source>
        <dbReference type="SAM" id="Coils"/>
    </source>
</evidence>
<feature type="domain" description="ArsA/GET3 Anion-transporting ATPase-like" evidence="12">
    <location>
        <begin position="233"/>
        <end position="540"/>
    </location>
</feature>
<evidence type="ECO:0000256" key="7">
    <source>
        <dbReference type="ARBA" id="ARBA00022833"/>
    </source>
</evidence>
<evidence type="ECO:0000256" key="9">
    <source>
        <dbReference type="HAMAP-Rule" id="MF_03112"/>
    </source>
</evidence>
<keyword evidence="9" id="KW-0479">Metal-binding</keyword>
<feature type="chain" id="PRO_5002007516" evidence="11">
    <location>
        <begin position="18"/>
        <end position="547"/>
    </location>
</feature>
<keyword evidence="4 9" id="KW-0547">Nucleotide-binding</keyword>
<keyword evidence="8 9" id="KW-0067">ATP-binding</keyword>
<keyword evidence="3 9" id="KW-0963">Cytoplasm</keyword>
<comment type="subcellular location">
    <subcellularLocation>
        <location evidence="9">Cytoplasm</location>
    </subcellularLocation>
    <subcellularLocation>
        <location evidence="9">Endoplasmic reticulum</location>
    </subcellularLocation>
</comment>
<dbReference type="PANTHER" id="PTHR10803">
    <property type="entry name" value="ARSENICAL PUMP-DRIVING ATPASE ARSENITE-TRANSLOCATING ATPASE"/>
    <property type="match status" value="1"/>
</dbReference>
<dbReference type="Pfam" id="PF02374">
    <property type="entry name" value="ArsA_ATPase"/>
    <property type="match status" value="1"/>
</dbReference>
<evidence type="ECO:0000256" key="5">
    <source>
        <dbReference type="ARBA" id="ARBA00022801"/>
    </source>
</evidence>
<evidence type="ECO:0000256" key="11">
    <source>
        <dbReference type="SAM" id="SignalP"/>
    </source>
</evidence>
<keyword evidence="6 9" id="KW-0256">Endoplasmic reticulum</keyword>
<reference evidence="13 14" key="1">
    <citation type="submission" date="2012-10" db="EMBL/GenBank/DDBJ databases">
        <title>Genome sequencing and analysis of entomopathogenic fungi Beauveria bassiana D1-5.</title>
        <authorList>
            <person name="Li Q."/>
            <person name="Wang L."/>
            <person name="Zhang Z."/>
            <person name="Wang Q."/>
            <person name="Ren J."/>
            <person name="Wang M."/>
            <person name="Xu W."/>
            <person name="Wang J."/>
            <person name="Lu Y."/>
            <person name="Du Q."/>
            <person name="Sun Z."/>
        </authorList>
    </citation>
    <scope>NUCLEOTIDE SEQUENCE [LARGE SCALE GENOMIC DNA]</scope>
    <source>
        <strain evidence="13 14">D1-5</strain>
    </source>
</reference>
<feature type="binding site" evidence="9">
    <location>
        <position position="478"/>
    </location>
    <ligand>
        <name>ATP</name>
        <dbReference type="ChEBI" id="CHEBI:30616"/>
    </ligand>
</feature>
<dbReference type="HOGENOM" id="CLU_497800_0_0_1"/>
<feature type="coiled-coil region" evidence="10">
    <location>
        <begin position="415"/>
        <end position="442"/>
    </location>
</feature>
<keyword evidence="11" id="KW-0732">Signal</keyword>
<dbReference type="eggNOG" id="KOG2825">
    <property type="taxonomic scope" value="Eukaryota"/>
</dbReference>
<proteinExistence type="inferred from homology"/>
<comment type="subunit">
    <text evidence="9">Homodimer.</text>
</comment>
<dbReference type="GO" id="GO:0016887">
    <property type="term" value="F:ATP hydrolysis activity"/>
    <property type="evidence" value="ECO:0007669"/>
    <property type="project" value="InterPro"/>
</dbReference>
<dbReference type="AlphaFoldDB" id="A0A0A2WBK9"/>
<evidence type="ECO:0000256" key="4">
    <source>
        <dbReference type="ARBA" id="ARBA00022741"/>
    </source>
</evidence>
<comment type="caution">
    <text evidence="13">The sequence shown here is derived from an EMBL/GenBank/DDBJ whole genome shotgun (WGS) entry which is preliminary data.</text>
</comment>
<gene>
    <name evidence="13" type="ORF">BBAD15_g4292</name>
</gene>
<feature type="binding site" evidence="9">
    <location>
        <position position="489"/>
    </location>
    <ligand>
        <name>Zn(2+)</name>
        <dbReference type="ChEBI" id="CHEBI:29105"/>
        <note>ligand shared between dimeric partners</note>
    </ligand>
</feature>
<feature type="active site" evidence="9">
    <location>
        <position position="269"/>
    </location>
</feature>
<comment type="function">
    <text evidence="9">ATPase required for the post-translational delivery of tail-anchored (TA) proteins to the endoplasmic reticulum. Recognizes and selectively binds the transmembrane domain of TA proteins in the cytosol. This complex then targets to the endoplasmic reticulum by membrane-bound receptors, where the tail-anchored protein is released for insertion. This process is regulated by ATP binding and hydrolysis. ATP binding drives the homodimer towards the closed dimer state, facilitating recognition of newly synthesized TA membrane proteins. ATP hydrolysis is required for insertion. Subsequently, the homodimer reverts towards the open dimer state, lowering its affinity for the membrane-bound receptor, and returning it to the cytosol to initiate a new round of targeting.</text>
</comment>
<feature type="binding site" evidence="9">
    <location>
        <position position="492"/>
    </location>
    <ligand>
        <name>Zn(2+)</name>
        <dbReference type="ChEBI" id="CHEBI:29105"/>
        <note>ligand shared between dimeric partners</note>
    </ligand>
</feature>
<dbReference type="InterPro" id="IPR025723">
    <property type="entry name" value="ArsA/GET3_ATPase-like"/>
</dbReference>
<keyword evidence="5 9" id="KW-0378">Hydrolase</keyword>
<dbReference type="GO" id="GO:0005524">
    <property type="term" value="F:ATP binding"/>
    <property type="evidence" value="ECO:0007669"/>
    <property type="project" value="UniProtKB-UniRule"/>
</dbReference>
<dbReference type="Proteomes" id="UP000030106">
    <property type="component" value="Unassembled WGS sequence"/>
</dbReference>
<feature type="binding site" evidence="9">
    <location>
        <position position="451"/>
    </location>
    <ligand>
        <name>ATP</name>
        <dbReference type="ChEBI" id="CHEBI:30616"/>
    </ligand>
</feature>
<evidence type="ECO:0000313" key="14">
    <source>
        <dbReference type="Proteomes" id="UP000030106"/>
    </source>
</evidence>
<evidence type="ECO:0000256" key="2">
    <source>
        <dbReference type="ARBA" id="ARBA00022448"/>
    </source>
</evidence>
<accession>A0A0A2WBK9</accession>
<dbReference type="GO" id="GO:0042802">
    <property type="term" value="F:identical protein binding"/>
    <property type="evidence" value="ECO:0007669"/>
    <property type="project" value="EnsemblFungi"/>
</dbReference>
<dbReference type="InterPro" id="IPR027417">
    <property type="entry name" value="P-loop_NTPase"/>
</dbReference>
<evidence type="ECO:0000256" key="3">
    <source>
        <dbReference type="ARBA" id="ARBA00022490"/>
    </source>
</evidence>
<dbReference type="GO" id="GO:0071816">
    <property type="term" value="P:tail-anchored membrane protein insertion into ER membrane"/>
    <property type="evidence" value="ECO:0007669"/>
    <property type="project" value="TreeGrafter"/>
</dbReference>
<dbReference type="GO" id="GO:0046872">
    <property type="term" value="F:metal ion binding"/>
    <property type="evidence" value="ECO:0007669"/>
    <property type="project" value="UniProtKB-KW"/>
</dbReference>
<dbReference type="NCBIfam" id="TIGR00345">
    <property type="entry name" value="GET3_arsA_TRC40"/>
    <property type="match status" value="1"/>
</dbReference>
<evidence type="ECO:0000313" key="13">
    <source>
        <dbReference type="EMBL" id="KGQ10379.1"/>
    </source>
</evidence>
<dbReference type="HAMAP" id="MF_03112">
    <property type="entry name" value="Asna1_Get3"/>
    <property type="match status" value="1"/>
</dbReference>
<evidence type="ECO:0000256" key="1">
    <source>
        <dbReference type="ARBA" id="ARBA00011040"/>
    </source>
</evidence>
<dbReference type="InterPro" id="IPR016300">
    <property type="entry name" value="ATPase_ArsA/GET3"/>
</dbReference>
<keyword evidence="2 9" id="KW-0813">Transport</keyword>
<sequence>MKLSLILAVVCASLVSAKKKPKKPKTTTTRILFTPTFLREHFTKGWRDLDKPITCEQCKNICAVAPVPKWLDTYYACIKAKCHDPVKGRKHLCVATDWGVFPKTTANATSTSTSAASTKATSTTPSFITVTSTTAPGPTSSLATVSSTSTSSVTAEASTATSSSSHSLPPLRPSFITSMASMSMEIDDDRSFSRQQNPAAVARPPSQMSSAVISADEALEPSLQSLLDQRSLRWIFVGGKGGVGKTTTSCSLAIQLAKVRRSVLLISTDPAHNLSDAFSQKFGKEARLVNGFDNLSAMEIDPNGSMQDLLAGQAEQDDVNAMGGGMGGMMQDLAFAIPGIDEAMSFAEVLKQVKSLSYETIVFDTAPTGHTLRFLQFPSVLEKALAKVSQLSSQYGPLLNGFLGAGGQLPNGQNLNDMMEKLESLRETIAEVNTQFKDADLTTFVCVCIAEFLSLYETERMIQELTGYGIDTHSIVVNQLLFPKAGSACDQCNARRKMQTKYLDQYEELYAEDFNVVKMPLLVEEVRGKDKLEKFSEMLVHPYVPPQ</sequence>
<feature type="signal peptide" evidence="11">
    <location>
        <begin position="1"/>
        <end position="17"/>
    </location>
</feature>
<dbReference type="FunFam" id="3.40.50.300:FF:000235">
    <property type="entry name" value="ATPase ASNA1"/>
    <property type="match status" value="1"/>
</dbReference>
<dbReference type="GO" id="GO:0043529">
    <property type="term" value="C:GET complex"/>
    <property type="evidence" value="ECO:0007669"/>
    <property type="project" value="TreeGrafter"/>
</dbReference>
<keyword evidence="7 9" id="KW-0862">Zinc</keyword>